<keyword evidence="1" id="KW-0812">Transmembrane</keyword>
<keyword evidence="1" id="KW-0472">Membrane</keyword>
<dbReference type="VEuPathDB" id="FungiDB:RhiirA1_441639"/>
<dbReference type="VEuPathDB" id="FungiDB:RhiirFUN_001731"/>
<proteinExistence type="predicted"/>
<dbReference type="InterPro" id="IPR052787">
    <property type="entry name" value="MAVS"/>
</dbReference>
<name>A0A2N1NZN5_9GLOM</name>
<dbReference type="PANTHER" id="PTHR21446">
    <property type="entry name" value="DUF3504 DOMAIN-CONTAINING PROTEIN"/>
    <property type="match status" value="1"/>
</dbReference>
<reference evidence="2 3" key="1">
    <citation type="submission" date="2016-04" db="EMBL/GenBank/DDBJ databases">
        <title>Genome analyses suggest a sexual origin of heterokaryosis in a supposedly ancient asexual fungus.</title>
        <authorList>
            <person name="Ropars J."/>
            <person name="Sedzielewska K."/>
            <person name="Noel J."/>
            <person name="Charron P."/>
            <person name="Farinelli L."/>
            <person name="Marton T."/>
            <person name="Kruger M."/>
            <person name="Pelin A."/>
            <person name="Brachmann A."/>
            <person name="Corradi N."/>
        </authorList>
    </citation>
    <scope>NUCLEOTIDE SEQUENCE [LARGE SCALE GENOMIC DNA]</scope>
    <source>
        <strain evidence="2 3">C2</strain>
    </source>
</reference>
<protein>
    <submittedName>
        <fullName evidence="2">Uncharacterized protein</fullName>
    </submittedName>
</protein>
<evidence type="ECO:0000313" key="2">
    <source>
        <dbReference type="EMBL" id="PKK79301.1"/>
    </source>
</evidence>
<evidence type="ECO:0000256" key="1">
    <source>
        <dbReference type="SAM" id="Phobius"/>
    </source>
</evidence>
<dbReference type="EMBL" id="LLXL01000050">
    <property type="protein sequence ID" value="PKK79301.1"/>
    <property type="molecule type" value="Genomic_DNA"/>
</dbReference>
<accession>A0A2N1NZN5</accession>
<organism evidence="2 3">
    <name type="scientific">Rhizophagus irregularis</name>
    <dbReference type="NCBI Taxonomy" id="588596"/>
    <lineage>
        <taxon>Eukaryota</taxon>
        <taxon>Fungi</taxon>
        <taxon>Fungi incertae sedis</taxon>
        <taxon>Mucoromycota</taxon>
        <taxon>Glomeromycotina</taxon>
        <taxon>Glomeromycetes</taxon>
        <taxon>Glomerales</taxon>
        <taxon>Glomeraceae</taxon>
        <taxon>Rhizophagus</taxon>
    </lineage>
</organism>
<dbReference type="AlphaFoldDB" id="A0A2N1NZN5"/>
<gene>
    <name evidence="2" type="ORF">RhiirC2_842769</name>
</gene>
<feature type="transmembrane region" description="Helical" evidence="1">
    <location>
        <begin position="130"/>
        <end position="153"/>
    </location>
</feature>
<sequence>MKFTYEKPNDDDMARLINRLIEQVDSKDELENQLYHFIHAIKKQDGSDYHTSLLNNCFHSINHHLNKKSTLLKPINLLNKEEYYKLWKVYNAKVKNLASNGEHKGAKRFTEKELLQIINHPTMSVNNSIGLLRCVFFFNAILLGLCGGLKVFYAKKINMMDLNAKFSTITLKGNFITAKSLINDKSEIINLTDDINKSNSTCQPLQDLNIVQEKPKQRLEELISKLTADKVFINFVVIFNNSGNAERNYNRTMEWLGHVSVEGRSSEETKLVHAVHCDDSRQLFAVSGRFLDNS</sequence>
<comment type="caution">
    <text evidence="2">The sequence shown here is derived from an EMBL/GenBank/DDBJ whole genome shotgun (WGS) entry which is preliminary data.</text>
</comment>
<dbReference type="PANTHER" id="PTHR21446:SF12">
    <property type="entry name" value="POTASSIUM CHANNEL TETRAMERIZATION DOMAIN CONTAINING 1"/>
    <property type="match status" value="1"/>
</dbReference>
<reference evidence="2 3" key="2">
    <citation type="submission" date="2017-10" db="EMBL/GenBank/DDBJ databases">
        <title>Extensive intraspecific genome diversity in a model arbuscular mycorrhizal fungus.</title>
        <authorList>
            <person name="Chen E.C.H."/>
            <person name="Morin E."/>
            <person name="Baudet D."/>
            <person name="Noel J."/>
            <person name="Ndikumana S."/>
            <person name="Charron P."/>
            <person name="St-Onge C."/>
            <person name="Giorgi J."/>
            <person name="Grigoriev I.V."/>
            <person name="Roux C."/>
            <person name="Martin F.M."/>
            <person name="Corradi N."/>
        </authorList>
    </citation>
    <scope>NUCLEOTIDE SEQUENCE [LARGE SCALE GENOMIC DNA]</scope>
    <source>
        <strain evidence="2 3">C2</strain>
    </source>
</reference>
<keyword evidence="1" id="KW-1133">Transmembrane helix</keyword>
<dbReference type="Proteomes" id="UP000233469">
    <property type="component" value="Unassembled WGS sequence"/>
</dbReference>
<evidence type="ECO:0000313" key="3">
    <source>
        <dbReference type="Proteomes" id="UP000233469"/>
    </source>
</evidence>